<protein>
    <submittedName>
        <fullName evidence="3">Ribonuclease H protein</fullName>
    </submittedName>
</protein>
<reference evidence="3" key="1">
    <citation type="submission" date="2020-06" db="EMBL/GenBank/DDBJ databases">
        <authorList>
            <person name="Li T."/>
            <person name="Hu X."/>
            <person name="Zhang T."/>
            <person name="Song X."/>
            <person name="Zhang H."/>
            <person name="Dai N."/>
            <person name="Sheng W."/>
            <person name="Hou X."/>
            <person name="Wei L."/>
        </authorList>
    </citation>
    <scope>NUCLEOTIDE SEQUENCE</scope>
    <source>
        <strain evidence="3">3651</strain>
        <tissue evidence="3">Leaf</tissue>
    </source>
</reference>
<organism evidence="3 4">
    <name type="scientific">Sesamum alatum</name>
    <dbReference type="NCBI Taxonomy" id="300844"/>
    <lineage>
        <taxon>Eukaryota</taxon>
        <taxon>Viridiplantae</taxon>
        <taxon>Streptophyta</taxon>
        <taxon>Embryophyta</taxon>
        <taxon>Tracheophyta</taxon>
        <taxon>Spermatophyta</taxon>
        <taxon>Magnoliopsida</taxon>
        <taxon>eudicotyledons</taxon>
        <taxon>Gunneridae</taxon>
        <taxon>Pentapetalae</taxon>
        <taxon>asterids</taxon>
        <taxon>lamiids</taxon>
        <taxon>Lamiales</taxon>
        <taxon>Pedaliaceae</taxon>
        <taxon>Sesamum</taxon>
    </lineage>
</organism>
<dbReference type="EMBL" id="JACGWO010000005">
    <property type="protein sequence ID" value="KAK4428034.1"/>
    <property type="molecule type" value="Genomic_DNA"/>
</dbReference>
<keyword evidence="4" id="KW-1185">Reference proteome</keyword>
<comment type="caution">
    <text evidence="3">The sequence shown here is derived from an EMBL/GenBank/DDBJ whole genome shotgun (WGS) entry which is preliminary data.</text>
</comment>
<sequence length="108" mass="12138">MCVETGQGSPKDFWRSLWGMKIPPRVRIFIWRACNGAFPTLEKLARRRIEIETQCPFCVEPVESLMHLLLYYPVADLGSIQHPMGGVKEGRERREGMDGKSGAADSGS</sequence>
<dbReference type="Proteomes" id="UP001293254">
    <property type="component" value="Unassembled WGS sequence"/>
</dbReference>
<dbReference type="AlphaFoldDB" id="A0AAE1YD51"/>
<reference evidence="3" key="2">
    <citation type="journal article" date="2024" name="Plant">
        <title>Genomic evolution and insights into agronomic trait innovations of Sesamum species.</title>
        <authorList>
            <person name="Miao H."/>
            <person name="Wang L."/>
            <person name="Qu L."/>
            <person name="Liu H."/>
            <person name="Sun Y."/>
            <person name="Le M."/>
            <person name="Wang Q."/>
            <person name="Wei S."/>
            <person name="Zheng Y."/>
            <person name="Lin W."/>
            <person name="Duan Y."/>
            <person name="Cao H."/>
            <person name="Xiong S."/>
            <person name="Wang X."/>
            <person name="Wei L."/>
            <person name="Li C."/>
            <person name="Ma Q."/>
            <person name="Ju M."/>
            <person name="Zhao R."/>
            <person name="Li G."/>
            <person name="Mu C."/>
            <person name="Tian Q."/>
            <person name="Mei H."/>
            <person name="Zhang T."/>
            <person name="Gao T."/>
            <person name="Zhang H."/>
        </authorList>
    </citation>
    <scope>NUCLEOTIDE SEQUENCE</scope>
    <source>
        <strain evidence="3">3651</strain>
    </source>
</reference>
<name>A0AAE1YD51_9LAMI</name>
<proteinExistence type="predicted"/>
<feature type="compositionally biased region" description="Basic and acidic residues" evidence="1">
    <location>
        <begin position="88"/>
        <end position="98"/>
    </location>
</feature>
<evidence type="ECO:0000313" key="3">
    <source>
        <dbReference type="EMBL" id="KAK4428034.1"/>
    </source>
</evidence>
<feature type="domain" description="Reverse transcriptase zinc-binding" evidence="2">
    <location>
        <begin position="10"/>
        <end position="71"/>
    </location>
</feature>
<dbReference type="Pfam" id="PF13966">
    <property type="entry name" value="zf-RVT"/>
    <property type="match status" value="1"/>
</dbReference>
<gene>
    <name evidence="3" type="ORF">Salat_1572400</name>
</gene>
<evidence type="ECO:0000259" key="2">
    <source>
        <dbReference type="Pfam" id="PF13966"/>
    </source>
</evidence>
<dbReference type="InterPro" id="IPR026960">
    <property type="entry name" value="RVT-Znf"/>
</dbReference>
<accession>A0AAE1YD51</accession>
<feature type="region of interest" description="Disordered" evidence="1">
    <location>
        <begin position="83"/>
        <end position="108"/>
    </location>
</feature>
<evidence type="ECO:0000313" key="4">
    <source>
        <dbReference type="Proteomes" id="UP001293254"/>
    </source>
</evidence>
<evidence type="ECO:0000256" key="1">
    <source>
        <dbReference type="SAM" id="MobiDB-lite"/>
    </source>
</evidence>